<evidence type="ECO:0000256" key="1">
    <source>
        <dbReference type="SAM" id="MobiDB-lite"/>
    </source>
</evidence>
<feature type="compositionally biased region" description="Low complexity" evidence="1">
    <location>
        <begin position="73"/>
        <end position="85"/>
    </location>
</feature>
<reference evidence="3" key="1">
    <citation type="submission" date="2022-01" db="EMBL/GenBank/DDBJ databases">
        <authorList>
            <person name="Jo J.-H."/>
            <person name="Im W.-T."/>
        </authorList>
    </citation>
    <scope>NUCLEOTIDE SEQUENCE</scope>
    <source>
        <strain evidence="3">NA20</strain>
    </source>
</reference>
<proteinExistence type="predicted"/>
<dbReference type="RefSeq" id="WP_237870868.1">
    <property type="nucleotide sequence ID" value="NZ_JAKLTR010000005.1"/>
</dbReference>
<name>A0ABS9KQ61_9BACT</name>
<feature type="compositionally biased region" description="Polar residues" evidence="1">
    <location>
        <begin position="86"/>
        <end position="103"/>
    </location>
</feature>
<feature type="region of interest" description="Disordered" evidence="1">
    <location>
        <begin position="73"/>
        <end position="230"/>
    </location>
</feature>
<comment type="caution">
    <text evidence="3">The sequence shown here is derived from an EMBL/GenBank/DDBJ whole genome shotgun (WGS) entry which is preliminary data.</text>
</comment>
<protein>
    <submittedName>
        <fullName evidence="3">Outer membrane beta-barrel protein</fullName>
    </submittedName>
</protein>
<feature type="transmembrane region" description="Helical" evidence="2">
    <location>
        <begin position="46"/>
        <end position="66"/>
    </location>
</feature>
<keyword evidence="2" id="KW-1133">Transmembrane helix</keyword>
<feature type="compositionally biased region" description="Polar residues" evidence="1">
    <location>
        <begin position="159"/>
        <end position="171"/>
    </location>
</feature>
<feature type="compositionally biased region" description="Basic and acidic residues" evidence="1">
    <location>
        <begin position="172"/>
        <end position="184"/>
    </location>
</feature>
<sequence>MWSDEFDKKINDAADNHLPPFHEEDWNKMNVLLDKHLPEKKKKRPFMPILFLLLAGLSMLVILTTYKQAPVESFSSNSSFPDPDNTQMSSEATSEDPNVNSTVAAPGDHYPIGHPSVTTEQPVLDNNNVARQKRTSTIAENGRSKQYQKPSIPAAVIDTRQSPAENVSTAENENKHTPSNDDRQQANNNPAVTDSVTQTIEEKKEEQQATETVEEKKEKSRSGKGSKWQISFSTGPDLSLVGLNKTGDWKMQYGIGLGYSVSDRIQIRTGFLVSRKLYYADSSDYNPPKGFWDYYPNLQKIDANCLVYEIPLNVVYSFPSAKRHQWFLSGGLSSYLMKEETYEYYYKDPSGQDRYRERTINNENDHIFSIVQLSGGYQYKFNNRLSLMAEPYMKLPLGGVGFGKVKLNNTGILFTVGYKPFARMGK</sequence>
<evidence type="ECO:0000313" key="3">
    <source>
        <dbReference type="EMBL" id="MCG2614444.1"/>
    </source>
</evidence>
<dbReference type="InterPro" id="IPR011250">
    <property type="entry name" value="OMP/PagP_B-barrel"/>
</dbReference>
<keyword evidence="4" id="KW-1185">Reference proteome</keyword>
<dbReference type="EMBL" id="JAKLTR010000005">
    <property type="protein sequence ID" value="MCG2614444.1"/>
    <property type="molecule type" value="Genomic_DNA"/>
</dbReference>
<feature type="compositionally biased region" description="Basic and acidic residues" evidence="1">
    <location>
        <begin position="200"/>
        <end position="221"/>
    </location>
</feature>
<organism evidence="3 4">
    <name type="scientific">Terrimonas ginsenosidimutans</name>
    <dbReference type="NCBI Taxonomy" id="2908004"/>
    <lineage>
        <taxon>Bacteria</taxon>
        <taxon>Pseudomonadati</taxon>
        <taxon>Bacteroidota</taxon>
        <taxon>Chitinophagia</taxon>
        <taxon>Chitinophagales</taxon>
        <taxon>Chitinophagaceae</taxon>
        <taxon>Terrimonas</taxon>
    </lineage>
</organism>
<evidence type="ECO:0000313" key="4">
    <source>
        <dbReference type="Proteomes" id="UP001165367"/>
    </source>
</evidence>
<keyword evidence="2" id="KW-0812">Transmembrane</keyword>
<dbReference type="SUPFAM" id="SSF56925">
    <property type="entry name" value="OMPA-like"/>
    <property type="match status" value="1"/>
</dbReference>
<feature type="compositionally biased region" description="Polar residues" evidence="1">
    <location>
        <begin position="185"/>
        <end position="196"/>
    </location>
</feature>
<gene>
    <name evidence="3" type="ORF">LZZ85_09140</name>
</gene>
<accession>A0ABS9KQ61</accession>
<dbReference type="Proteomes" id="UP001165367">
    <property type="component" value="Unassembled WGS sequence"/>
</dbReference>
<keyword evidence="2" id="KW-0472">Membrane</keyword>
<evidence type="ECO:0000256" key="2">
    <source>
        <dbReference type="SAM" id="Phobius"/>
    </source>
</evidence>
<feature type="compositionally biased region" description="Polar residues" evidence="1">
    <location>
        <begin position="116"/>
        <end position="149"/>
    </location>
</feature>